<evidence type="ECO:0000313" key="4">
    <source>
        <dbReference type="EMBL" id="QKQ46842.1"/>
    </source>
</evidence>
<keyword evidence="2" id="KW-0812">Transmembrane</keyword>
<feature type="compositionally biased region" description="Polar residues" evidence="1">
    <location>
        <begin position="122"/>
        <end position="148"/>
    </location>
</feature>
<sequence length="211" mass="22369">MAGTLAQIICGAAIALSAIPADAASFNCSRAESQVERMICGNPILSRLDDDLAVVYREALSKVDDPADLRVIQRSWVNNTRDRCRDSQCVESAYRIKLLDLKSRIPAPSPVAAIASPGGSPTASTPKSGGNPSVAQTASRPASQQSKTEPGDSNILVWIAIALLGAGGAIMPKRDRRFKTGFRNFSWTRVFMASGLYAGGLAIFGFIALGR</sequence>
<feature type="transmembrane region" description="Helical" evidence="2">
    <location>
        <begin position="191"/>
        <end position="209"/>
    </location>
</feature>
<dbReference type="PANTHER" id="PTHR37549:SF1">
    <property type="entry name" value="LIPOPROTEIN LPRI"/>
    <property type="match status" value="1"/>
</dbReference>
<evidence type="ECO:0000256" key="3">
    <source>
        <dbReference type="SAM" id="SignalP"/>
    </source>
</evidence>
<evidence type="ECO:0008006" key="6">
    <source>
        <dbReference type="Google" id="ProtNLM"/>
    </source>
</evidence>
<protein>
    <recommendedName>
        <fullName evidence="6">DUF1311 domain-containing protein</fullName>
    </recommendedName>
</protein>
<feature type="compositionally biased region" description="Low complexity" evidence="1">
    <location>
        <begin position="112"/>
        <end position="121"/>
    </location>
</feature>
<dbReference type="InterPro" id="IPR052755">
    <property type="entry name" value="Lysozyme_Inhibitor_LprI"/>
</dbReference>
<dbReference type="AlphaFoldDB" id="A0A6N0JIG7"/>
<gene>
    <name evidence="4" type="ORF">FOC81_09120</name>
</gene>
<feature type="chain" id="PRO_5026778289" description="DUF1311 domain-containing protein" evidence="3">
    <location>
        <begin position="24"/>
        <end position="211"/>
    </location>
</feature>
<keyword evidence="2" id="KW-0472">Membrane</keyword>
<feature type="region of interest" description="Disordered" evidence="1">
    <location>
        <begin position="112"/>
        <end position="149"/>
    </location>
</feature>
<dbReference type="Proteomes" id="UP000509782">
    <property type="component" value="Chromosome"/>
</dbReference>
<dbReference type="GO" id="GO:0005576">
    <property type="term" value="C:extracellular region"/>
    <property type="evidence" value="ECO:0007669"/>
    <property type="project" value="TreeGrafter"/>
</dbReference>
<evidence type="ECO:0000313" key="5">
    <source>
        <dbReference type="Proteomes" id="UP000509782"/>
    </source>
</evidence>
<dbReference type="PANTHER" id="PTHR37549">
    <property type="entry name" value="LIPOPROTEIN LPRI"/>
    <property type="match status" value="1"/>
</dbReference>
<keyword evidence="3" id="KW-0732">Signal</keyword>
<evidence type="ECO:0000256" key="1">
    <source>
        <dbReference type="SAM" id="MobiDB-lite"/>
    </source>
</evidence>
<keyword evidence="2" id="KW-1133">Transmembrane helix</keyword>
<dbReference type="EMBL" id="CP054569">
    <property type="protein sequence ID" value="QKQ46842.1"/>
    <property type="molecule type" value="Genomic_DNA"/>
</dbReference>
<reference evidence="4 5" key="1">
    <citation type="submission" date="2020-05" db="EMBL/GenBank/DDBJ databases">
        <title>FDA dAtabase for Regulatory Grade micrObial Sequences (FDA-ARGOS): Supporting development and validation of Infectious Disease Dx tests.</title>
        <authorList>
            <person name="Sproer C."/>
            <person name="Gronow S."/>
            <person name="Severitt S."/>
            <person name="Schroder I."/>
            <person name="Tallon L."/>
            <person name="Sadzewicz L."/>
            <person name="Zhao X."/>
            <person name="Vavikolanu K."/>
            <person name="Mehta A."/>
            <person name="Aluvathingal J."/>
            <person name="Nadendla S."/>
            <person name="Myers T."/>
            <person name="Yan Y."/>
            <person name="Sichtig H."/>
        </authorList>
    </citation>
    <scope>NUCLEOTIDE SEQUENCE [LARGE SCALE GENOMIC DNA]</scope>
    <source>
        <strain evidence="4 5">FDAARGOS_787</strain>
    </source>
</reference>
<organism evidence="4 5">
    <name type="scientific">Achromobacter denitrificans</name>
    <name type="common">Alcaligenes denitrificans</name>
    <dbReference type="NCBI Taxonomy" id="32002"/>
    <lineage>
        <taxon>Bacteria</taxon>
        <taxon>Pseudomonadati</taxon>
        <taxon>Pseudomonadota</taxon>
        <taxon>Betaproteobacteria</taxon>
        <taxon>Burkholderiales</taxon>
        <taxon>Alcaligenaceae</taxon>
        <taxon>Achromobacter</taxon>
    </lineage>
</organism>
<name>A0A6N0JIG7_ACHDE</name>
<dbReference type="RefSeq" id="WP_157672750.1">
    <property type="nucleotide sequence ID" value="NZ_CP020917.1"/>
</dbReference>
<evidence type="ECO:0000256" key="2">
    <source>
        <dbReference type="SAM" id="Phobius"/>
    </source>
</evidence>
<accession>A0A6N0JIG7</accession>
<proteinExistence type="predicted"/>
<feature type="transmembrane region" description="Helical" evidence="2">
    <location>
        <begin position="155"/>
        <end position="171"/>
    </location>
</feature>
<feature type="signal peptide" evidence="3">
    <location>
        <begin position="1"/>
        <end position="23"/>
    </location>
</feature>